<keyword evidence="2" id="KW-1185">Reference proteome</keyword>
<comment type="caution">
    <text evidence="1">The sequence shown here is derived from an EMBL/GenBank/DDBJ whole genome shotgun (WGS) entry which is preliminary data.</text>
</comment>
<evidence type="ECO:0000313" key="2">
    <source>
        <dbReference type="Proteomes" id="UP000661077"/>
    </source>
</evidence>
<evidence type="ECO:0000313" key="1">
    <source>
        <dbReference type="EMBL" id="MBM0104093.1"/>
    </source>
</evidence>
<gene>
    <name evidence="1" type="ORF">JM946_05025</name>
</gene>
<reference evidence="1 2" key="1">
    <citation type="journal article" date="2021" name="Int. J. Syst. Evol. Microbiol.">
        <title>Steroidobacter gossypii sp. nov., isolated from soil of cotton cropping field.</title>
        <authorList>
            <person name="Huang R."/>
            <person name="Yang S."/>
            <person name="Zhen C."/>
            <person name="Liu W."/>
        </authorList>
    </citation>
    <scope>NUCLEOTIDE SEQUENCE [LARGE SCALE GENOMIC DNA]</scope>
    <source>
        <strain evidence="1 2">S1-65</strain>
    </source>
</reference>
<dbReference type="EMBL" id="JAEVLS010000001">
    <property type="protein sequence ID" value="MBM0104093.1"/>
    <property type="molecule type" value="Genomic_DNA"/>
</dbReference>
<dbReference type="RefSeq" id="WP_203166035.1">
    <property type="nucleotide sequence ID" value="NZ_JAEVLS010000001.1"/>
</dbReference>
<dbReference type="Proteomes" id="UP000661077">
    <property type="component" value="Unassembled WGS sequence"/>
</dbReference>
<sequence length="390" mass="43776">MDCFQDETIVWAISKFKTPDSLQMFENKTRSLLHALRDTSPAFDRLIVVGKDRTSFLTSDVDFGSVVSSHVFDARNTGDYLNLRNEELGPETLSRIGFSLSFLSPGKESTTTMAEPGGIEIKLQGVSAGVESNASAVICLSKSSVLSLTKPPVVRQLLSLLIEKWRCDLAGVYLSKFRNAIRMTEQPSYAGQWLYYLPFPNLATCLPNDIHHEPFANGILIQTTPHMPDANNPADVAAGIRVREVLDEFGLVNDATYAIEGWPPDREEEIYEQFISGAPANRKYTVHCINFDGYDSQRKVLLYAKLFRRLKRHPKEWGLRGWDGPVLNEAKRQVRAAAKAGGVPIEWHIGLEEPAHQVRQLLADYTNITDQQLRVIYTPLQEALSRSKPQ</sequence>
<accession>A0ABS1WT26</accession>
<organism evidence="1 2">
    <name type="scientific">Steroidobacter gossypii</name>
    <dbReference type="NCBI Taxonomy" id="2805490"/>
    <lineage>
        <taxon>Bacteria</taxon>
        <taxon>Pseudomonadati</taxon>
        <taxon>Pseudomonadota</taxon>
        <taxon>Gammaproteobacteria</taxon>
        <taxon>Steroidobacterales</taxon>
        <taxon>Steroidobacteraceae</taxon>
        <taxon>Steroidobacter</taxon>
    </lineage>
</organism>
<protein>
    <submittedName>
        <fullName evidence="1">Uncharacterized protein</fullName>
    </submittedName>
</protein>
<name>A0ABS1WT26_9GAMM</name>
<proteinExistence type="predicted"/>